<reference evidence="12" key="1">
    <citation type="submission" date="2020-07" db="EMBL/GenBank/DDBJ databases">
        <title>Draft Genome Sequence of a Deep-Sea Yeast, Naganishia (Cryptococcus) liquefaciens strain N6.</title>
        <authorList>
            <person name="Han Y.W."/>
            <person name="Kajitani R."/>
            <person name="Morimoto H."/>
            <person name="Parhat M."/>
            <person name="Tsubouchi H."/>
            <person name="Bakenova O."/>
            <person name="Ogata M."/>
            <person name="Argunhan B."/>
            <person name="Aoki R."/>
            <person name="Kajiwara S."/>
            <person name="Itoh T."/>
            <person name="Iwasaki H."/>
        </authorList>
    </citation>
    <scope>NUCLEOTIDE SEQUENCE</scope>
    <source>
        <strain evidence="12">N6</strain>
    </source>
</reference>
<dbReference type="PANTHER" id="PTHR21497">
    <property type="entry name" value="UBIQUITIN LIGASE E3 ALPHA-RELATED"/>
    <property type="match status" value="1"/>
</dbReference>
<keyword evidence="6 10" id="KW-0833">Ubl conjugation pathway</keyword>
<evidence type="ECO:0000256" key="2">
    <source>
        <dbReference type="ARBA" id="ARBA00004906"/>
    </source>
</evidence>
<dbReference type="InterPro" id="IPR055194">
    <property type="entry name" value="UBR1-like_WH"/>
</dbReference>
<dbReference type="GO" id="GO:0005737">
    <property type="term" value="C:cytoplasm"/>
    <property type="evidence" value="ECO:0007669"/>
    <property type="project" value="TreeGrafter"/>
</dbReference>
<dbReference type="Pfam" id="PF22960">
    <property type="entry name" value="WHD_UBR1"/>
    <property type="match status" value="1"/>
</dbReference>
<dbReference type="FunFam" id="2.10.110.30:FF:000002">
    <property type="entry name" value="Putative e3 ubiquitin-protein ligase ubr3"/>
    <property type="match status" value="1"/>
</dbReference>
<keyword evidence="3 10" id="KW-0808">Transferase</keyword>
<dbReference type="SMART" id="SM00396">
    <property type="entry name" value="ZnF_UBR1"/>
    <property type="match status" value="1"/>
</dbReference>
<evidence type="ECO:0000256" key="10">
    <source>
        <dbReference type="RuleBase" id="RU366018"/>
    </source>
</evidence>
<evidence type="ECO:0000256" key="9">
    <source>
        <dbReference type="PROSITE-ProRule" id="PRU00508"/>
    </source>
</evidence>
<keyword evidence="13" id="KW-1185">Reference proteome</keyword>
<dbReference type="UniPathway" id="UPA00143"/>
<dbReference type="Gene3D" id="1.10.10.2670">
    <property type="entry name" value="E3 ubiquitin-protein ligase"/>
    <property type="match status" value="1"/>
</dbReference>
<dbReference type="SUPFAM" id="SSF46785">
    <property type="entry name" value="Winged helix' DNA-binding domain"/>
    <property type="match status" value="1"/>
</dbReference>
<evidence type="ECO:0000313" key="13">
    <source>
        <dbReference type="Proteomes" id="UP000620104"/>
    </source>
</evidence>
<dbReference type="InterPro" id="IPR039164">
    <property type="entry name" value="UBR1-like"/>
</dbReference>
<comment type="catalytic activity">
    <reaction evidence="1 10">
        <text>S-ubiquitinyl-[E2 ubiquitin-conjugating enzyme]-L-cysteine + [acceptor protein]-L-lysine = [E2 ubiquitin-conjugating enzyme]-L-cysteine + N(6)-ubiquitinyl-[acceptor protein]-L-lysine.</text>
        <dbReference type="EC" id="2.3.2.27"/>
    </reaction>
</comment>
<dbReference type="Pfam" id="PF02207">
    <property type="entry name" value="zf-UBR"/>
    <property type="match status" value="1"/>
</dbReference>
<dbReference type="GO" id="GO:0008270">
    <property type="term" value="F:zinc ion binding"/>
    <property type="evidence" value="ECO:0007669"/>
    <property type="project" value="UniProtKB-UniRule"/>
</dbReference>
<dbReference type="PANTHER" id="PTHR21497:SF24">
    <property type="entry name" value="E3 UBIQUITIN-PROTEIN LIGASE UBR1"/>
    <property type="match status" value="1"/>
</dbReference>
<dbReference type="OrthoDB" id="26387at2759"/>
<dbReference type="PROSITE" id="PS51157">
    <property type="entry name" value="ZF_UBR"/>
    <property type="match status" value="1"/>
</dbReference>
<organism evidence="12 13">
    <name type="scientific">Naganishia liquefaciens</name>
    <dbReference type="NCBI Taxonomy" id="104408"/>
    <lineage>
        <taxon>Eukaryota</taxon>
        <taxon>Fungi</taxon>
        <taxon>Dikarya</taxon>
        <taxon>Basidiomycota</taxon>
        <taxon>Agaricomycotina</taxon>
        <taxon>Tremellomycetes</taxon>
        <taxon>Filobasidiales</taxon>
        <taxon>Filobasidiaceae</taxon>
        <taxon>Naganishia</taxon>
    </lineage>
</organism>
<dbReference type="InterPro" id="IPR044046">
    <property type="entry name" value="E3_ligase_UBR-like_C"/>
</dbReference>
<gene>
    <name evidence="12" type="ORF">NliqN6_5683</name>
</gene>
<dbReference type="CDD" id="cd19673">
    <property type="entry name" value="UBR-box_UBR3"/>
    <property type="match status" value="1"/>
</dbReference>
<evidence type="ECO:0000256" key="5">
    <source>
        <dbReference type="ARBA" id="ARBA00022771"/>
    </source>
</evidence>
<proteinExistence type="inferred from homology"/>
<feature type="zinc finger region" description="UBR-type" evidence="9">
    <location>
        <begin position="69"/>
        <end position="141"/>
    </location>
</feature>
<dbReference type="InterPro" id="IPR042065">
    <property type="entry name" value="E3_ELL-like"/>
</dbReference>
<feature type="domain" description="UBR-type" evidence="11">
    <location>
        <begin position="69"/>
        <end position="141"/>
    </location>
</feature>
<dbReference type="CDD" id="cd16482">
    <property type="entry name" value="RING-H2_UBR1-like"/>
    <property type="match status" value="1"/>
</dbReference>
<comment type="caution">
    <text evidence="12">The sequence shown here is derived from an EMBL/GenBank/DDBJ whole genome shotgun (WGS) entry which is preliminary data.</text>
</comment>
<dbReference type="EMBL" id="BLZA01000040">
    <property type="protein sequence ID" value="GHJ89281.1"/>
    <property type="molecule type" value="Genomic_DNA"/>
</dbReference>
<evidence type="ECO:0000256" key="6">
    <source>
        <dbReference type="ARBA" id="ARBA00022786"/>
    </source>
</evidence>
<evidence type="ECO:0000256" key="4">
    <source>
        <dbReference type="ARBA" id="ARBA00022723"/>
    </source>
</evidence>
<evidence type="ECO:0000259" key="11">
    <source>
        <dbReference type="PROSITE" id="PS51157"/>
    </source>
</evidence>
<evidence type="ECO:0000256" key="3">
    <source>
        <dbReference type="ARBA" id="ARBA00022679"/>
    </source>
</evidence>
<keyword evidence="5 10" id="KW-0863">Zinc-finger</keyword>
<evidence type="ECO:0000256" key="7">
    <source>
        <dbReference type="ARBA" id="ARBA00022833"/>
    </source>
</evidence>
<dbReference type="Proteomes" id="UP000620104">
    <property type="component" value="Unassembled WGS sequence"/>
</dbReference>
<evidence type="ECO:0000256" key="8">
    <source>
        <dbReference type="ARBA" id="ARBA00046341"/>
    </source>
</evidence>
<dbReference type="Pfam" id="PF18995">
    <property type="entry name" value="PRT6_C"/>
    <property type="match status" value="1"/>
</dbReference>
<dbReference type="GO" id="GO:0071596">
    <property type="term" value="P:ubiquitin-dependent protein catabolic process via the N-end rule pathway"/>
    <property type="evidence" value="ECO:0007669"/>
    <property type="project" value="UniProtKB-UniRule"/>
</dbReference>
<comment type="function">
    <text evidence="10">Ubiquitin ligase protein which is a component of the N-end rule pathway. Recognizes and binds to proteins bearing specific N-terminal residues that are destabilizing according to the N-end rule, leading to their ubiquitination and subsequent degradation.</text>
</comment>
<sequence>MHMDGSLESFLLGHAQRHDGYFEKEVVESEFAHAVTVALGSGVVEELSGRTSGTSTGKDNGRKRVRRTAGCGSLINRVQKAYSCKTCAKDMSSVLCPSCFFATDHTGHDTSNFTITAFGTICDCGDPSAWNRELGCPDHPLAGATREAAGAENRREDSTDNSIKVLRILWQFIVTTMYHAHGPVGIPPPGTSAQLYDDAFGTAPGRPQENGDGKQGEPISLVLWADEKHTSREIARQVGIATGYEQTKVASLIEELENEGRVVIATTTDTDLLLHLGQTLGQMDLTISNSRAHRVYNESAMQHVLRFLLDLSDTSFLGDETYWRRLMGQVVFEKSAMKEKPDYPVDNLSDAGVITRIEWVMRCFPKLWRGVRVMIMRILSRLFAADRDFQMQLADKFAFNYPTLINQLIVRDREPEYALVLWGTHLFTRPDFALTAAWKQDILSVFARVLTSYFSDQKIAGQGLVIPPRPVNRISPESDGFKSKKWQVLFKHLKVTLRQAAVQQWLVNDPNSQMALIDFIWLWRGVSSFYRQVRDHVEYENDGWMRVLTVVVELASVTQAIGRSFQYGTLNNNLRILRTISARILEHHQLIEANVPGEAWVTSPARFGQHCRNILEITVGKTAASPFNPLHWLMAEVIRQTGALYTMAIDKGTWSALPQCDREMWIGRDDHGKRETESDDLLLMEKPLQTVVFMSQLRSNMWVRNGQNIRGLLIHYRETYLRDDGYDNDLLMLQHAMIKLDPEVFTITLLQRFGMLLESNAKEHIDANPGKWSLLDHVDRDQGLPTGAVIQLCTMLEELLGLMMVLLTETAGLNGLSDRTLIRRALTHLLCFAPLPWSEIVRAVPERMCENINFISVLREVAELHFPKGKTETGYYHLRTELYADIDPYFYHYTRNQQQQANEILQKKRSCRVIQPNPIRLPAAPHPFSGLHRILQSPFIIDLVYYSLWKAVELDSKQKTGEASDPQFIPTVDGMLELALQLFMVALVNAPEPSAAQAMTAQHSTLPTEQNLLGLLHTLKANKSKQAFWARLDLILEILDEHHPGARRMSALSANGIQTVSNALADEDRKAKNKKRQADIMAKFAKNQQTALDAFDDEEAEMDEDSFYGNCIVCQEECRATRPSGVLTFIQPSKTIRNLVVQKDWYEEILRTPTNLDQPVANERYGSGLTGEPVETDAYPTKHQRFGLHASSCGHMMHEACLQGFCKNTRARQLSQGQRNHPENSWRGEFLCPLCKSLCNMLLPLDSALLERPVPTAPVNMRPNLANAIRQVSDESLKHTDETRQAFRRQHADAGQVIPCFATSDRTPVKTPEGGEDLQLKSRYQMLRRFMDIVIPLSDQTAFMQKRLEDCGSYLPQDLLAYSIACVEIASRSHPSDSREEFTTEATERMIFGLTVLLREKMVQNGFPLGDETVGRIGIFTRLLPDWFRPRPLQVPLLARDPLTIVVEAAITCQHALSPIILLCYHIELCRAMLAITFWARLCACNTQSSAWAGKPPNDNDFATAQAIFPEARSLLLNFYRQTPQLYHEALSALTAIPEAHIAKFLYSFTLPFLRRCTILTQALKHVNPERDRPVAGPRHDEYTRYLNAFSILPPGRSLFQTSNAAAMAAKVNGTEQLSNIIGGWLKQWINNKQQLPVLEYPGIYDLYRLPASLTDVFRIGLNRKCRGCGTEPAHPALCLFCGKFLCLGTDCCAEGELGECNIHRMECGGAVGLFVDVKRWALLYLFAGSGTFGPMPYLDMHGEVDQGARRGHPQTQHRARMDELRKLWLTHQIPTFVARKMEATLDQGGWGST</sequence>
<keyword evidence="7 10" id="KW-0862">Zinc</keyword>
<comment type="similarity">
    <text evidence="8 10">Belongs to the E3 ubiquitin-protein ligase UBR1-like family.</text>
</comment>
<keyword evidence="4 10" id="KW-0479">Metal-binding</keyword>
<protein>
    <recommendedName>
        <fullName evidence="10">E3 ubiquitin-protein ligase</fullName>
        <ecNumber evidence="10">2.3.2.27</ecNumber>
    </recommendedName>
</protein>
<dbReference type="GO" id="GO:0061630">
    <property type="term" value="F:ubiquitin protein ligase activity"/>
    <property type="evidence" value="ECO:0007669"/>
    <property type="project" value="UniProtKB-UniRule"/>
</dbReference>
<comment type="pathway">
    <text evidence="2 10">Protein modification; protein ubiquitination.</text>
</comment>
<evidence type="ECO:0000256" key="1">
    <source>
        <dbReference type="ARBA" id="ARBA00000900"/>
    </source>
</evidence>
<dbReference type="InterPro" id="IPR036390">
    <property type="entry name" value="WH_DNA-bd_sf"/>
</dbReference>
<dbReference type="EC" id="2.3.2.27" evidence="10"/>
<accession>A0A8H3TX98</accession>
<dbReference type="Gene3D" id="2.10.110.30">
    <property type="match status" value="1"/>
</dbReference>
<name>A0A8H3TX98_9TREE</name>
<evidence type="ECO:0000313" key="12">
    <source>
        <dbReference type="EMBL" id="GHJ89281.1"/>
    </source>
</evidence>
<dbReference type="GO" id="GO:0016567">
    <property type="term" value="P:protein ubiquitination"/>
    <property type="evidence" value="ECO:0007669"/>
    <property type="project" value="UniProtKB-UniRule"/>
</dbReference>
<dbReference type="InterPro" id="IPR003126">
    <property type="entry name" value="Znf_UBR"/>
</dbReference>
<dbReference type="GO" id="GO:0000151">
    <property type="term" value="C:ubiquitin ligase complex"/>
    <property type="evidence" value="ECO:0007669"/>
    <property type="project" value="TreeGrafter"/>
</dbReference>